<gene>
    <name evidence="2" type="ORF">ODALV1_LOCUS752</name>
</gene>
<evidence type="ECO:0008006" key="4">
    <source>
        <dbReference type="Google" id="ProtNLM"/>
    </source>
</evidence>
<proteinExistence type="predicted"/>
<evidence type="ECO:0000313" key="3">
    <source>
        <dbReference type="Proteomes" id="UP001642540"/>
    </source>
</evidence>
<keyword evidence="1" id="KW-0812">Transmembrane</keyword>
<feature type="transmembrane region" description="Helical" evidence="1">
    <location>
        <begin position="61"/>
        <end position="87"/>
    </location>
</feature>
<evidence type="ECO:0000313" key="2">
    <source>
        <dbReference type="EMBL" id="CAL8069402.1"/>
    </source>
</evidence>
<protein>
    <recommendedName>
        <fullName evidence="4">Transmembrane protein</fullName>
    </recommendedName>
</protein>
<reference evidence="2 3" key="1">
    <citation type="submission" date="2024-08" db="EMBL/GenBank/DDBJ databases">
        <authorList>
            <person name="Cucini C."/>
            <person name="Frati F."/>
        </authorList>
    </citation>
    <scope>NUCLEOTIDE SEQUENCE [LARGE SCALE GENOMIC DNA]</scope>
</reference>
<keyword evidence="1" id="KW-0472">Membrane</keyword>
<feature type="transmembrane region" description="Helical" evidence="1">
    <location>
        <begin position="134"/>
        <end position="153"/>
    </location>
</feature>
<accession>A0ABP1PNK7</accession>
<evidence type="ECO:0000256" key="1">
    <source>
        <dbReference type="SAM" id="Phobius"/>
    </source>
</evidence>
<dbReference type="Proteomes" id="UP001642540">
    <property type="component" value="Unassembled WGS sequence"/>
</dbReference>
<organism evidence="2 3">
    <name type="scientific">Orchesella dallaii</name>
    <dbReference type="NCBI Taxonomy" id="48710"/>
    <lineage>
        <taxon>Eukaryota</taxon>
        <taxon>Metazoa</taxon>
        <taxon>Ecdysozoa</taxon>
        <taxon>Arthropoda</taxon>
        <taxon>Hexapoda</taxon>
        <taxon>Collembola</taxon>
        <taxon>Entomobryomorpha</taxon>
        <taxon>Entomobryoidea</taxon>
        <taxon>Orchesellidae</taxon>
        <taxon>Orchesellinae</taxon>
        <taxon>Orchesella</taxon>
    </lineage>
</organism>
<name>A0ABP1PNK7_9HEXA</name>
<dbReference type="EMBL" id="CAXLJM020000004">
    <property type="protein sequence ID" value="CAL8069402.1"/>
    <property type="molecule type" value="Genomic_DNA"/>
</dbReference>
<keyword evidence="1" id="KW-1133">Transmembrane helix</keyword>
<comment type="caution">
    <text evidence="2">The sequence shown here is derived from an EMBL/GenBank/DDBJ whole genome shotgun (WGS) entry which is preliminary data.</text>
</comment>
<keyword evidence="3" id="KW-1185">Reference proteome</keyword>
<sequence>MWMVETRRRIIGSQDFNLLNWSQEHNYYYSNYVSAYTSSTTSPSDYPTNFSQTCLLSHQQLLVFFQFFLSILILLAQCVLLTCSFTSTLSSSLLFSSNNQPSQQWNNNNIQFLQNPFEFPSKANLLKYQDHHQLLFLIVIVILLTSSVVFVPFNSTLIGHHRCVQWKEEAAEVGENNQDQIGFGLGFGKLSGLATSSGDTSIDIDTSEELKKSHLESSSATRSKDYFSDKTRKKGEESVTFPIIPKYLAPTLLLLSSSFDNQPFRIGRVGGGTGAVLIAHLFLT</sequence>